<dbReference type="Gene3D" id="3.40.50.1000">
    <property type="entry name" value="HAD superfamily/HAD-like"/>
    <property type="match status" value="1"/>
</dbReference>
<dbReference type="InterPro" id="IPR016181">
    <property type="entry name" value="Acyl_CoA_acyltransferase"/>
</dbReference>
<dbReference type="InterPro" id="IPR000182">
    <property type="entry name" value="GNAT_dom"/>
</dbReference>
<dbReference type="Gene3D" id="3.40.630.30">
    <property type="match status" value="1"/>
</dbReference>
<evidence type="ECO:0000313" key="3">
    <source>
        <dbReference type="EMBL" id="AKT41172.1"/>
    </source>
</evidence>
<keyword evidence="5" id="KW-1185">Reference proteome</keyword>
<dbReference type="SUPFAM" id="SSF56784">
    <property type="entry name" value="HAD-like"/>
    <property type="match status" value="1"/>
</dbReference>
<proteinExistence type="predicted"/>
<dbReference type="PROSITE" id="PS51186">
    <property type="entry name" value="GNAT"/>
    <property type="match status" value="1"/>
</dbReference>
<evidence type="ECO:0000256" key="1">
    <source>
        <dbReference type="SAM" id="MobiDB-lite"/>
    </source>
</evidence>
<dbReference type="SUPFAM" id="SSF55729">
    <property type="entry name" value="Acyl-CoA N-acyltransferases (Nat)"/>
    <property type="match status" value="1"/>
</dbReference>
<dbReference type="InterPro" id="IPR010037">
    <property type="entry name" value="FkbH_domain"/>
</dbReference>
<dbReference type="GO" id="GO:0016747">
    <property type="term" value="F:acyltransferase activity, transferring groups other than amino-acyl groups"/>
    <property type="evidence" value="ECO:0007669"/>
    <property type="project" value="InterPro"/>
</dbReference>
<gene>
    <name evidence="3" type="ORF">CMC5_053330</name>
</gene>
<evidence type="ECO:0000313" key="5">
    <source>
        <dbReference type="Proteomes" id="UP000067626"/>
    </source>
</evidence>
<dbReference type="PATRIC" id="fig|52.7.peg.5909"/>
<dbReference type="KEGG" id="ccro:CMC5_053330"/>
<dbReference type="STRING" id="52.CMC5_053330"/>
<sequence>MSNASTKQKSIKCLVWDLDNTLWDGVLLEDEQVTLRPGVVETIKALDARGILQSIASKNDAAHASSRLEALGLEEYFLHPQIGWSAKAGSIQAIAEALNIGIDTFAFIDDDPYERSEVTYSLPQVRCIDAVELPHLLDMPEMNPRFITEDSARRRLMYLGDIQRKVAEDAFAGPPEDFLATLGMVFTVAHAQEDDLRRAEELTVRTNQLNTTGVTYTYDELRAFMNSDDHDLFVASLTDVYGDYGKIGLALVHRTQEVWHIKLLLMSCRVMSRGVGTILLNHIMAKAKLHGAKLQADFVETDRNRMMYVTYRFAGFREVKREDRWTRLENDLSRIQAPPSYVQVHLLDDPAPHLDNELLDRELSGGAASPEASVTATPSQLPAEAL</sequence>
<dbReference type="NCBIfam" id="TIGR01686">
    <property type="entry name" value="FkbH"/>
    <property type="match status" value="1"/>
</dbReference>
<dbReference type="Pfam" id="PF00702">
    <property type="entry name" value="Hydrolase"/>
    <property type="match status" value="1"/>
</dbReference>
<dbReference type="EMBL" id="CP012159">
    <property type="protein sequence ID" value="AKT41172.1"/>
    <property type="molecule type" value="Genomic_DNA"/>
</dbReference>
<dbReference type="OrthoDB" id="323926at2"/>
<evidence type="ECO:0000313" key="4">
    <source>
        <dbReference type="EMBL" id="CAQ43083.1"/>
    </source>
</evidence>
<dbReference type="InterPro" id="IPR010033">
    <property type="entry name" value="HAD_SF_ppase_IIIC"/>
</dbReference>
<evidence type="ECO:0000259" key="2">
    <source>
        <dbReference type="PROSITE" id="PS51186"/>
    </source>
</evidence>
<feature type="domain" description="N-acetyltransferase" evidence="2">
    <location>
        <begin position="186"/>
        <end position="333"/>
    </location>
</feature>
<feature type="region of interest" description="Disordered" evidence="1">
    <location>
        <begin position="365"/>
        <end position="386"/>
    </location>
</feature>
<dbReference type="Proteomes" id="UP000067626">
    <property type="component" value="Chromosome"/>
</dbReference>
<dbReference type="RefSeq" id="WP_050432987.1">
    <property type="nucleotide sequence ID" value="NZ_CP012159.1"/>
</dbReference>
<protein>
    <recommendedName>
        <fullName evidence="2">N-acetyltransferase domain-containing protein</fullName>
    </recommendedName>
</protein>
<dbReference type="InterPro" id="IPR023214">
    <property type="entry name" value="HAD_sf"/>
</dbReference>
<accession>B9ZUK4</accession>
<dbReference type="EMBL" id="AM988861">
    <property type="protein sequence ID" value="CAQ43083.1"/>
    <property type="molecule type" value="Genomic_DNA"/>
</dbReference>
<name>B9ZUK4_CHOCO</name>
<dbReference type="NCBIfam" id="TIGR01681">
    <property type="entry name" value="HAD-SF-IIIC"/>
    <property type="match status" value="1"/>
</dbReference>
<reference evidence="3 5" key="2">
    <citation type="submission" date="2015-07" db="EMBL/GenBank/DDBJ databases">
        <title>Genome analysis of myxobacterium Chondromyces crocatus Cm c5 reveals a high potential for natural compound synthesis and the genetic basis for the loss of fruiting body formation.</title>
        <authorList>
            <person name="Zaburannyi N."/>
            <person name="Bunk B."/>
            <person name="Maier J."/>
            <person name="Overmann J."/>
            <person name="Mueller R."/>
        </authorList>
    </citation>
    <scope>NUCLEOTIDE SEQUENCE [LARGE SCALE GENOMIC DNA]</scope>
    <source>
        <strain evidence="3 5">Cm c5</strain>
    </source>
</reference>
<dbReference type="InterPro" id="IPR036412">
    <property type="entry name" value="HAD-like_sf"/>
</dbReference>
<organism evidence="4">
    <name type="scientific">Chondromyces crocatus</name>
    <dbReference type="NCBI Taxonomy" id="52"/>
    <lineage>
        <taxon>Bacteria</taxon>
        <taxon>Pseudomonadati</taxon>
        <taxon>Myxococcota</taxon>
        <taxon>Polyangia</taxon>
        <taxon>Polyangiales</taxon>
        <taxon>Polyangiaceae</taxon>
        <taxon>Chondromyces</taxon>
    </lineage>
</organism>
<reference evidence="4" key="1">
    <citation type="journal article" date="2009" name="Chem. Biol.">
        <title>Novel chemistry in the biosynthesis of the antibiotic chondrochlorens.</title>
        <authorList>
            <person name="Rachid S."/>
            <person name="Scharfe M."/>
            <person name="Bloecker H."/>
            <person name="Weissman K.J."/>
            <person name="Mueller R."/>
        </authorList>
    </citation>
    <scope>NUCLEOTIDE SEQUENCE</scope>
    <source>
        <strain evidence="4">Cmc5</strain>
    </source>
</reference>
<dbReference type="AlphaFoldDB" id="B9ZUK4"/>